<dbReference type="Pfam" id="PF01209">
    <property type="entry name" value="Ubie_methyltran"/>
    <property type="match status" value="1"/>
</dbReference>
<keyword evidence="4 7" id="KW-0949">S-adenosyl-L-methionine</keyword>
<keyword evidence="7" id="KW-0472">Membrane</keyword>
<gene>
    <name evidence="8" type="primary">Coq5</name>
</gene>
<dbReference type="PANTHER" id="PTHR43591">
    <property type="entry name" value="METHYLTRANSFERASE"/>
    <property type="match status" value="1"/>
</dbReference>
<dbReference type="PROSITE" id="PS01184">
    <property type="entry name" value="UBIE_2"/>
    <property type="match status" value="1"/>
</dbReference>
<evidence type="ECO:0000256" key="3">
    <source>
        <dbReference type="ARBA" id="ARBA00022688"/>
    </source>
</evidence>
<dbReference type="NCBIfam" id="NF001244">
    <property type="entry name" value="PRK00216.1-5"/>
    <property type="match status" value="1"/>
</dbReference>
<dbReference type="CDD" id="cd02440">
    <property type="entry name" value="AdoMet_MTases"/>
    <property type="match status" value="1"/>
</dbReference>
<feature type="binding site" evidence="7">
    <location>
        <position position="101"/>
    </location>
    <ligand>
        <name>S-adenosyl-L-methionine</name>
        <dbReference type="ChEBI" id="CHEBI:59789"/>
    </ligand>
</feature>
<dbReference type="InterPro" id="IPR029063">
    <property type="entry name" value="SAM-dependent_MTases_sf"/>
</dbReference>
<proteinExistence type="evidence at transcript level"/>
<keyword evidence="7" id="KW-0496">Mitochondrion</keyword>
<evidence type="ECO:0000256" key="5">
    <source>
        <dbReference type="ARBA" id="ARBA00046387"/>
    </source>
</evidence>
<dbReference type="HAMAP" id="MF_01813">
    <property type="entry name" value="MenG_UbiE_methyltr"/>
    <property type="match status" value="1"/>
</dbReference>
<dbReference type="PANTHER" id="PTHR43591:SF24">
    <property type="entry name" value="2-METHOXY-6-POLYPRENYL-1,4-BENZOQUINOL METHYLASE, MITOCHONDRIAL"/>
    <property type="match status" value="1"/>
</dbReference>
<evidence type="ECO:0000313" key="8">
    <source>
        <dbReference type="EMBL" id="CAB3232978.1"/>
    </source>
</evidence>
<evidence type="ECO:0000256" key="6">
    <source>
        <dbReference type="ARBA" id="ARBA00058208"/>
    </source>
</evidence>
<feature type="binding site" evidence="7">
    <location>
        <position position="169"/>
    </location>
    <ligand>
        <name>S-adenosyl-L-methionine</name>
        <dbReference type="ChEBI" id="CHEBI:59789"/>
    </ligand>
</feature>
<comment type="function">
    <text evidence="6">Methyltransferase required for the conversion of 2-decaprenyl-6-methoxy-1,4-benzoquinol (DDMQH2) to 2-decaprenyl-3-methyl-6-methoxy-1,4-benzoquinol (DMQH2).</text>
</comment>
<evidence type="ECO:0000256" key="7">
    <source>
        <dbReference type="HAMAP-Rule" id="MF_03191"/>
    </source>
</evidence>
<dbReference type="FunFam" id="3.40.50.150:FF:000064">
    <property type="entry name" value="2-methoxy-6-polyprenyl-1,4-benzoquinol methylase, mitochondrial"/>
    <property type="match status" value="1"/>
</dbReference>
<dbReference type="InterPro" id="IPR023576">
    <property type="entry name" value="UbiE/COQ5_MeTrFase_CS"/>
</dbReference>
<comment type="pathway">
    <text evidence="7">Cofactor biosynthesis; ubiquinone biosynthesis.</text>
</comment>
<dbReference type="NCBIfam" id="TIGR01934">
    <property type="entry name" value="MenG_MenH_UbiE"/>
    <property type="match status" value="1"/>
</dbReference>
<protein>
    <recommendedName>
        <fullName evidence="7">2-methoxy-6-polyprenyl-1,4-benzoquinol methylase, mitochondrial</fullName>
        <ecNumber evidence="7">2.1.1.201</ecNumber>
    </recommendedName>
    <alternativeName>
        <fullName evidence="7">Ubiquinone biosynthesis methyltransferase COQ5</fullName>
    </alternativeName>
</protein>
<comment type="subunit">
    <text evidence="5">Component of a multi-subunit COQ enzyme complex, composed of at least COQ3, COQ4, COQ5, COQ6, COQ7 and COQ9. Interacts with PYURF; the interaction is direct, stabilizes COQ5 protein and associates PYURF with COQ enzyme complex.</text>
</comment>
<dbReference type="AlphaFoldDB" id="A0A6F9DAG4"/>
<comment type="function">
    <text evidence="7">Methyltransferase required for the conversion of 2-polyprenyl-6-methoxy-1,4-benzoquinol (DDMQH2) to 2-polyprenyl-3-methyl-6-methoxy-1,4-benzoquinol (DMQH2).</text>
</comment>
<dbReference type="SUPFAM" id="SSF53335">
    <property type="entry name" value="S-adenosyl-L-methionine-dependent methyltransferases"/>
    <property type="match status" value="1"/>
</dbReference>
<feature type="binding site" evidence="7">
    <location>
        <position position="126"/>
    </location>
    <ligand>
        <name>S-adenosyl-L-methionine</name>
        <dbReference type="ChEBI" id="CHEBI:59789"/>
    </ligand>
</feature>
<reference evidence="8" key="1">
    <citation type="submission" date="2020-04" db="EMBL/GenBank/DDBJ databases">
        <authorList>
            <person name="Neveu A P."/>
        </authorList>
    </citation>
    <scope>NUCLEOTIDE SEQUENCE</scope>
    <source>
        <tissue evidence="8">Whole embryo</tissue>
    </source>
</reference>
<comment type="subcellular location">
    <subcellularLocation>
        <location evidence="7">Mitochondrion inner membrane</location>
        <topology evidence="7">Peripheral membrane protein</topology>
        <orientation evidence="7">Matrix side</orientation>
    </subcellularLocation>
</comment>
<dbReference type="EC" id="2.1.1.201" evidence="7"/>
<sequence length="280" mass="31858">MLTRQVCRCMRKPPKAFVEWCRFASAANENTDEEFTHFGYETIRKNEKTQKVNEVFHKVASKYDLMNDVMSAGIHRLWKDKFVGVLNPNQNTILLDAAGGTGDIAFRTLNYVKTKSSVEPEVTVCDLNSDMLDVGKERAKKQNLDLKWVCGSADDLPFPDESFTAYTISFGIRNCTDINKVLEEAYRVLKPGGRFLCLEFSHVPNSMLRSVYDAYSFQVIPVMGEVIAADWKAYQYLAESIRKFPKQKDFADMIESVGFKEVTFENLTFGVCAIHSGFKI</sequence>
<dbReference type="GO" id="GO:0008425">
    <property type="term" value="F:2-methoxy-6-polyprenyl-1,4-benzoquinol methyltransferase activity"/>
    <property type="evidence" value="ECO:0007669"/>
    <property type="project" value="UniProtKB-UniRule"/>
</dbReference>
<evidence type="ECO:0000256" key="2">
    <source>
        <dbReference type="ARBA" id="ARBA00022679"/>
    </source>
</evidence>
<dbReference type="GO" id="GO:0032259">
    <property type="term" value="P:methylation"/>
    <property type="evidence" value="ECO:0007669"/>
    <property type="project" value="UniProtKB-KW"/>
</dbReference>
<name>A0A6F9DAG4_9ASCI</name>
<dbReference type="PROSITE" id="PS51608">
    <property type="entry name" value="SAM_MT_UBIE"/>
    <property type="match status" value="1"/>
</dbReference>
<dbReference type="InterPro" id="IPR004033">
    <property type="entry name" value="UbiE/COQ5_MeTrFase"/>
</dbReference>
<evidence type="ECO:0000256" key="4">
    <source>
        <dbReference type="ARBA" id="ARBA00022691"/>
    </source>
</evidence>
<dbReference type="Gene3D" id="3.40.50.150">
    <property type="entry name" value="Vaccinia Virus protein VP39"/>
    <property type="match status" value="1"/>
</dbReference>
<keyword evidence="2 7" id="KW-0808">Transferase</keyword>
<comment type="catalytic activity">
    <reaction evidence="7">
        <text>a 2-methoxy-6-(all-trans-polyprenyl)benzene-1,4-diol + S-adenosyl-L-methionine = a 5-methoxy-2-methyl-3-(all-trans-polyprenyl)benzene-1,4-diol + S-adenosyl-L-homocysteine + H(+)</text>
        <dbReference type="Rhea" id="RHEA:28286"/>
        <dbReference type="Rhea" id="RHEA-COMP:10858"/>
        <dbReference type="Rhea" id="RHEA-COMP:10859"/>
        <dbReference type="ChEBI" id="CHEBI:15378"/>
        <dbReference type="ChEBI" id="CHEBI:57856"/>
        <dbReference type="ChEBI" id="CHEBI:59789"/>
        <dbReference type="ChEBI" id="CHEBI:84166"/>
        <dbReference type="ChEBI" id="CHEBI:84167"/>
        <dbReference type="EC" id="2.1.1.201"/>
    </reaction>
</comment>
<dbReference type="UniPathway" id="UPA00232"/>
<dbReference type="EMBL" id="LR784124">
    <property type="protein sequence ID" value="CAB3232978.1"/>
    <property type="molecule type" value="mRNA"/>
</dbReference>
<evidence type="ECO:0000256" key="1">
    <source>
        <dbReference type="ARBA" id="ARBA00022603"/>
    </source>
</evidence>
<keyword evidence="3 7" id="KW-0831">Ubiquinone biosynthesis</keyword>
<comment type="similarity">
    <text evidence="7">Belongs to the class I-like SAM-binding methyltransferase superfamily. MenG/UbiE family.</text>
</comment>
<dbReference type="GO" id="GO:0031314">
    <property type="term" value="C:extrinsic component of mitochondrial inner membrane"/>
    <property type="evidence" value="ECO:0007669"/>
    <property type="project" value="UniProtKB-UniRule"/>
</dbReference>
<organism evidence="8">
    <name type="scientific">Phallusia mammillata</name>
    <dbReference type="NCBI Taxonomy" id="59560"/>
    <lineage>
        <taxon>Eukaryota</taxon>
        <taxon>Metazoa</taxon>
        <taxon>Chordata</taxon>
        <taxon>Tunicata</taxon>
        <taxon>Ascidiacea</taxon>
        <taxon>Phlebobranchia</taxon>
        <taxon>Ascidiidae</taxon>
        <taxon>Phallusia</taxon>
    </lineage>
</organism>
<comment type="caution">
    <text evidence="7">Lacks conserved residue(s) required for the propagation of feature annotation.</text>
</comment>
<keyword evidence="7" id="KW-0999">Mitochondrion inner membrane</keyword>
<keyword evidence="1 7" id="KW-0489">Methyltransferase</keyword>
<dbReference type="PROSITE" id="PS01183">
    <property type="entry name" value="UBIE_1"/>
    <property type="match status" value="1"/>
</dbReference>
<accession>A0A6F9DAG4</accession>